<reference evidence="2" key="1">
    <citation type="submission" date="2017-04" db="EMBL/GenBank/DDBJ databases">
        <title>Genome evolution of the luminous symbionts of deep sea anglerfish.</title>
        <authorList>
            <person name="Hendry T.A."/>
        </authorList>
    </citation>
    <scope>NUCLEOTIDE SEQUENCE [LARGE SCALE GENOMIC DNA]</scope>
</reference>
<dbReference type="AlphaFoldDB" id="A0A2A5T2D9"/>
<accession>A0A2A5T2D9</accession>
<protein>
    <submittedName>
        <fullName evidence="1">Uncharacterized protein</fullName>
    </submittedName>
</protein>
<evidence type="ECO:0000313" key="1">
    <source>
        <dbReference type="EMBL" id="PCS22316.1"/>
    </source>
</evidence>
<proteinExistence type="predicted"/>
<comment type="caution">
    <text evidence="1">The sequence shown here is derived from an EMBL/GenBank/DDBJ whole genome shotgun (WGS) entry which is preliminary data.</text>
</comment>
<dbReference type="Proteomes" id="UP000219020">
    <property type="component" value="Unassembled WGS sequence"/>
</dbReference>
<dbReference type="RefSeq" id="WP_150140920.1">
    <property type="nucleotide sequence ID" value="NZ_CAWOZE010000040.1"/>
</dbReference>
<keyword evidence="2" id="KW-1185">Reference proteome</keyword>
<gene>
    <name evidence="1" type="ORF">BTN49_2045</name>
</gene>
<name>A0A2A5T2D9_9GAMM</name>
<dbReference type="EMBL" id="NBYY01000022">
    <property type="protein sequence ID" value="PCS22316.1"/>
    <property type="molecule type" value="Genomic_DNA"/>
</dbReference>
<organism evidence="1 2">
    <name type="scientific">Candidatus Enterovibrio escicola</name>
    <dbReference type="NCBI Taxonomy" id="1927127"/>
    <lineage>
        <taxon>Bacteria</taxon>
        <taxon>Pseudomonadati</taxon>
        <taxon>Pseudomonadota</taxon>
        <taxon>Gammaproteobacteria</taxon>
        <taxon>Vibrionales</taxon>
        <taxon>Vibrionaceae</taxon>
        <taxon>Enterovibrio</taxon>
    </lineage>
</organism>
<evidence type="ECO:0000313" key="2">
    <source>
        <dbReference type="Proteomes" id="UP000219020"/>
    </source>
</evidence>
<sequence length="73" mass="7878">MYQGVSIAPELALGDSAFGFWKAVIKHLANDASSVLLGTQNGQYIKQSPKICSTKNKRNASRYLDDGDTTKGT</sequence>